<dbReference type="Gene3D" id="3.20.20.450">
    <property type="entry name" value="EAL domain"/>
    <property type="match status" value="1"/>
</dbReference>
<dbReference type="InterPro" id="IPR050706">
    <property type="entry name" value="Cyclic-di-GMP_PDE-like"/>
</dbReference>
<dbReference type="PANTHER" id="PTHR33121">
    <property type="entry name" value="CYCLIC DI-GMP PHOSPHODIESTERASE PDEF"/>
    <property type="match status" value="1"/>
</dbReference>
<dbReference type="CDD" id="cd01949">
    <property type="entry name" value="GGDEF"/>
    <property type="match status" value="1"/>
</dbReference>
<evidence type="ECO:0000256" key="1">
    <source>
        <dbReference type="PROSITE-ProRule" id="PRU00169"/>
    </source>
</evidence>
<dbReference type="OrthoDB" id="9813903at2"/>
<protein>
    <submittedName>
        <fullName evidence="5">Predicted signal transduction protein containing a membrane domain, an EAL and a GGDEF domain</fullName>
    </submittedName>
</protein>
<dbReference type="InterPro" id="IPR001789">
    <property type="entry name" value="Sig_transdc_resp-reg_receiver"/>
</dbReference>
<proteinExistence type="predicted"/>
<keyword evidence="1" id="KW-0597">Phosphoprotein</keyword>
<dbReference type="PROSITE" id="PS50883">
    <property type="entry name" value="EAL"/>
    <property type="match status" value="1"/>
</dbReference>
<keyword evidence="6" id="KW-1185">Reference proteome</keyword>
<dbReference type="EMBL" id="AP014568">
    <property type="protein sequence ID" value="BAO80917.1"/>
    <property type="molecule type" value="Genomic_DNA"/>
</dbReference>
<feature type="modified residue" description="4-aspartylphosphate" evidence="1">
    <location>
        <position position="89"/>
    </location>
</feature>
<organism evidence="5 6">
    <name type="scientific">Serpentinimonas raichei</name>
    <dbReference type="NCBI Taxonomy" id="1458425"/>
    <lineage>
        <taxon>Bacteria</taxon>
        <taxon>Pseudomonadati</taxon>
        <taxon>Pseudomonadota</taxon>
        <taxon>Betaproteobacteria</taxon>
        <taxon>Burkholderiales</taxon>
        <taxon>Comamonadaceae</taxon>
        <taxon>Serpentinimonas</taxon>
    </lineage>
</organism>
<feature type="domain" description="GGDEF" evidence="4">
    <location>
        <begin position="351"/>
        <end position="478"/>
    </location>
</feature>
<dbReference type="AlphaFoldDB" id="A0A060NI47"/>
<dbReference type="PANTHER" id="PTHR33121:SF70">
    <property type="entry name" value="SIGNALING PROTEIN YKOW"/>
    <property type="match status" value="1"/>
</dbReference>
<dbReference type="STRING" id="1458425.SRAA_1063"/>
<dbReference type="SMART" id="SM00052">
    <property type="entry name" value="EAL"/>
    <property type="match status" value="1"/>
</dbReference>
<dbReference type="KEGG" id="cbaa:SRAA_1063"/>
<evidence type="ECO:0000259" key="2">
    <source>
        <dbReference type="PROSITE" id="PS50110"/>
    </source>
</evidence>
<dbReference type="Gene3D" id="3.40.50.2300">
    <property type="match status" value="1"/>
</dbReference>
<dbReference type="PROSITE" id="PS50110">
    <property type="entry name" value="RESPONSE_REGULATORY"/>
    <property type="match status" value="1"/>
</dbReference>
<dbReference type="InterPro" id="IPR000160">
    <property type="entry name" value="GGDEF_dom"/>
</dbReference>
<dbReference type="InterPro" id="IPR021800">
    <property type="entry name" value="DUF3369"/>
</dbReference>
<dbReference type="PROSITE" id="PS50887">
    <property type="entry name" value="GGDEF"/>
    <property type="match status" value="1"/>
</dbReference>
<dbReference type="CDD" id="cd01948">
    <property type="entry name" value="EAL"/>
    <property type="match status" value="1"/>
</dbReference>
<dbReference type="InterPro" id="IPR035919">
    <property type="entry name" value="EAL_sf"/>
</dbReference>
<dbReference type="Proteomes" id="UP000067461">
    <property type="component" value="Chromosome"/>
</dbReference>
<reference evidence="5 6" key="1">
    <citation type="journal article" date="2014" name="Nat. Commun.">
        <title>Physiological and genomic features of highly alkaliphilic hydrogen-utilizing Betaproteobacteria from a continental serpentinizing site.</title>
        <authorList>
            <person name="Suzuki S."/>
            <person name="Kuenen J.G."/>
            <person name="Schipper K."/>
            <person name="van der Velde S."/>
            <person name="Ishii S."/>
            <person name="Wu A."/>
            <person name="Sorokin D.Y."/>
            <person name="Tenney A."/>
            <person name="Meng X.Y."/>
            <person name="Morrill P.L."/>
            <person name="Kamagata Y."/>
            <person name="Muyzer G."/>
            <person name="Nealson K.H."/>
        </authorList>
    </citation>
    <scope>NUCLEOTIDE SEQUENCE [LARGE SCALE GENOMIC DNA]</scope>
    <source>
        <strain evidence="5 6">A1</strain>
    </source>
</reference>
<evidence type="ECO:0000313" key="6">
    <source>
        <dbReference type="Proteomes" id="UP000067461"/>
    </source>
</evidence>
<feature type="domain" description="EAL" evidence="3">
    <location>
        <begin position="487"/>
        <end position="740"/>
    </location>
</feature>
<dbReference type="SUPFAM" id="SSF52172">
    <property type="entry name" value="CheY-like"/>
    <property type="match status" value="1"/>
</dbReference>
<dbReference type="RefSeq" id="WP_052369068.1">
    <property type="nucleotide sequence ID" value="NZ_AP014568.1"/>
</dbReference>
<dbReference type="Pfam" id="PF00563">
    <property type="entry name" value="EAL"/>
    <property type="match status" value="1"/>
</dbReference>
<dbReference type="InterPro" id="IPR001633">
    <property type="entry name" value="EAL_dom"/>
</dbReference>
<name>A0A060NI47_9BURK</name>
<dbReference type="InterPro" id="IPR043128">
    <property type="entry name" value="Rev_trsase/Diguanyl_cyclase"/>
</dbReference>
<dbReference type="InterPro" id="IPR011006">
    <property type="entry name" value="CheY-like_superfamily"/>
</dbReference>
<dbReference type="Pfam" id="PF11849">
    <property type="entry name" value="DUF3369"/>
    <property type="match status" value="1"/>
</dbReference>
<dbReference type="Gene3D" id="3.30.70.270">
    <property type="match status" value="1"/>
</dbReference>
<dbReference type="SMART" id="SM00267">
    <property type="entry name" value="GGDEF"/>
    <property type="match status" value="1"/>
</dbReference>
<dbReference type="SUPFAM" id="SSF141868">
    <property type="entry name" value="EAL domain-like"/>
    <property type="match status" value="1"/>
</dbReference>
<evidence type="ECO:0000259" key="3">
    <source>
        <dbReference type="PROSITE" id="PS50883"/>
    </source>
</evidence>
<dbReference type="GO" id="GO:0000160">
    <property type="term" value="P:phosphorelay signal transduction system"/>
    <property type="evidence" value="ECO:0007669"/>
    <property type="project" value="InterPro"/>
</dbReference>
<sequence length="745" mass="81381">MTGKPLQDPADIFVFADDRPVTPQDLTPPSKPWRVLVVDDDPDVHISTAFALDLTWTLERPIELLRAESAAQARQILAENADIAVVLLDVVMETADAGLLLVDYIRRELGLSATRIVLRTGQPGYAPEHETLARYDINDYRSKSELTQHKLVSTLMAAVRAYEQVRTIEASRRGLQQIVLSSAELMQLSGLQRFADGVLTQVAALLGVSPHGLVCAQGPAPGGPYTVLAAAGPFVALINQPLDALNGHPALAHLRRALKNQCSQWGATETVLYVGSERGLDMAIYLPTPLPHDEITRQLLDVLCVNLSACLRNLDLVQRLQLVAYQDPLLGIANRASLIERIERTEHGSHALHRLILADIDDFNGINELMGHPFGDRVLQAVAQRLLDCLPAAVTVARVSGNAFGLFGANEALQADRVQRALEAPLSVAGQPFKVRLSMGCCEEADLSPSGADALKNASIALKHAKLQHRGALVCFDADMAQRSRHHAELLERLTAAFNDKQLFLVYQPQIDLESGAVIGLEALLRWRREDGQMVPPDRFIPVAEQSGLIDSLGLWVFKTACHDMQRLIAAGLAPKLMAVNVSVAQFKNPAFVGQIEQALLDSGLAANRVELEITESVAALGHGVVEPLLQRLRRLGFSVAIDDFGTGYSSLAYLERLPLDRIKIDREFVSQLQQGQEARIAALIAQLGAKLGLRVLAEGIEDAAVWRKLQAIGCHEGQGFHIAKPMPFDDLPAWLREWNTRAHG</sequence>
<dbReference type="GO" id="GO:0071111">
    <property type="term" value="F:cyclic-guanylate-specific phosphodiesterase activity"/>
    <property type="evidence" value="ECO:0007669"/>
    <property type="project" value="InterPro"/>
</dbReference>
<feature type="domain" description="Response regulatory" evidence="2">
    <location>
        <begin position="34"/>
        <end position="158"/>
    </location>
</feature>
<evidence type="ECO:0000259" key="4">
    <source>
        <dbReference type="PROSITE" id="PS50887"/>
    </source>
</evidence>
<gene>
    <name evidence="5" type="ORF">SRAA_1063</name>
</gene>
<dbReference type="InterPro" id="IPR029787">
    <property type="entry name" value="Nucleotide_cyclase"/>
</dbReference>
<evidence type="ECO:0000313" key="5">
    <source>
        <dbReference type="EMBL" id="BAO80917.1"/>
    </source>
</evidence>
<accession>A0A060NI47</accession>
<dbReference type="NCBIfam" id="TIGR00254">
    <property type="entry name" value="GGDEF"/>
    <property type="match status" value="1"/>
</dbReference>
<dbReference type="HOGENOM" id="CLU_000445_70_50_4"/>
<dbReference type="Pfam" id="PF00990">
    <property type="entry name" value="GGDEF"/>
    <property type="match status" value="1"/>
</dbReference>
<dbReference type="SUPFAM" id="SSF55073">
    <property type="entry name" value="Nucleotide cyclase"/>
    <property type="match status" value="1"/>
</dbReference>